<evidence type="ECO:0000313" key="2">
    <source>
        <dbReference type="EMBL" id="TNN35908.1"/>
    </source>
</evidence>
<name>A0A4Z2F494_9TELE</name>
<keyword evidence="1" id="KW-0812">Transmembrane</keyword>
<gene>
    <name evidence="2" type="ORF">EYF80_053928</name>
</gene>
<keyword evidence="1" id="KW-1133">Transmembrane helix</keyword>
<evidence type="ECO:0000313" key="3">
    <source>
        <dbReference type="Proteomes" id="UP000314294"/>
    </source>
</evidence>
<sequence length="118" mass="12942">MTSQLDTNHFDPVRARGELRMVVIAVFKGSSAYSTAEGKAATTSETPMMSSSSLPGNLFGTVDTSKDIGYTPVIVSVICVTLVVCIVALFIHKFLQKRKGSYDTREDLKPELLQFQNH</sequence>
<protein>
    <submittedName>
        <fullName evidence="2">Uncharacterized protein</fullName>
    </submittedName>
</protein>
<keyword evidence="1" id="KW-0472">Membrane</keyword>
<accession>A0A4Z2F494</accession>
<reference evidence="2 3" key="1">
    <citation type="submission" date="2019-03" db="EMBL/GenBank/DDBJ databases">
        <title>First draft genome of Liparis tanakae, snailfish: a comprehensive survey of snailfish specific genes.</title>
        <authorList>
            <person name="Kim W."/>
            <person name="Song I."/>
            <person name="Jeong J.-H."/>
            <person name="Kim D."/>
            <person name="Kim S."/>
            <person name="Ryu S."/>
            <person name="Song J.Y."/>
            <person name="Lee S.K."/>
        </authorList>
    </citation>
    <scope>NUCLEOTIDE SEQUENCE [LARGE SCALE GENOMIC DNA]</scope>
    <source>
        <tissue evidence="2">Muscle</tissue>
    </source>
</reference>
<evidence type="ECO:0000256" key="1">
    <source>
        <dbReference type="SAM" id="Phobius"/>
    </source>
</evidence>
<feature type="transmembrane region" description="Helical" evidence="1">
    <location>
        <begin position="68"/>
        <end position="91"/>
    </location>
</feature>
<dbReference type="AlphaFoldDB" id="A0A4Z2F494"/>
<comment type="caution">
    <text evidence="2">The sequence shown here is derived from an EMBL/GenBank/DDBJ whole genome shotgun (WGS) entry which is preliminary data.</text>
</comment>
<dbReference type="EMBL" id="SRLO01001688">
    <property type="protein sequence ID" value="TNN35908.1"/>
    <property type="molecule type" value="Genomic_DNA"/>
</dbReference>
<dbReference type="OrthoDB" id="8961654at2759"/>
<proteinExistence type="predicted"/>
<organism evidence="2 3">
    <name type="scientific">Liparis tanakae</name>
    <name type="common">Tanaka's snailfish</name>
    <dbReference type="NCBI Taxonomy" id="230148"/>
    <lineage>
        <taxon>Eukaryota</taxon>
        <taxon>Metazoa</taxon>
        <taxon>Chordata</taxon>
        <taxon>Craniata</taxon>
        <taxon>Vertebrata</taxon>
        <taxon>Euteleostomi</taxon>
        <taxon>Actinopterygii</taxon>
        <taxon>Neopterygii</taxon>
        <taxon>Teleostei</taxon>
        <taxon>Neoteleostei</taxon>
        <taxon>Acanthomorphata</taxon>
        <taxon>Eupercaria</taxon>
        <taxon>Perciformes</taxon>
        <taxon>Cottioidei</taxon>
        <taxon>Cottales</taxon>
        <taxon>Liparidae</taxon>
        <taxon>Liparis</taxon>
    </lineage>
</organism>
<dbReference type="Proteomes" id="UP000314294">
    <property type="component" value="Unassembled WGS sequence"/>
</dbReference>
<keyword evidence="3" id="KW-1185">Reference proteome</keyword>